<feature type="region of interest" description="Disordered" evidence="1">
    <location>
        <begin position="280"/>
        <end position="372"/>
    </location>
</feature>
<sequence length="372" mass="40400">MAFGAFVHCSLVNICPNCPPVQPHAVELWQQEKGESHRCPCCPCQRQEGHHGAQKTGQTQIRLLIGFLLAGLLLKQHLLVQHISPQDLSTQPLPTAAHEAGTALRGMILTHAKSDGENALGISLCMHAELVRFWPATTRLAVTWRGWGWGGGGVEVVGRRGQGGWSWAGKEAATVGGGVEGVDGAGGQQYWTGSVVRPNPRGTEDIFEENLTHRNLNKLIDLRFGGSWAQGRNDYLTEPVIDTLKPLLEHQASTVPPFLIRSWIPGNSLFTMTVPDPADGDDAAPAFMDSMNSSQKMKKRKKREDEADSGPASMSAYQTRQPETGYTLNRLIDMNTGLVIRPPPTSTTSSTVSSGAQDWNDGSEDADEDIYS</sequence>
<proteinExistence type="predicted"/>
<protein>
    <submittedName>
        <fullName evidence="2">Uncharacterized protein</fullName>
    </submittedName>
</protein>
<name>A0A4P9WD75_9FUNG</name>
<evidence type="ECO:0000313" key="3">
    <source>
        <dbReference type="Proteomes" id="UP000269721"/>
    </source>
</evidence>
<evidence type="ECO:0000313" key="2">
    <source>
        <dbReference type="EMBL" id="RKO89593.1"/>
    </source>
</evidence>
<evidence type="ECO:0000256" key="1">
    <source>
        <dbReference type="SAM" id="MobiDB-lite"/>
    </source>
</evidence>
<dbReference type="Proteomes" id="UP000269721">
    <property type="component" value="Unassembled WGS sequence"/>
</dbReference>
<accession>A0A4P9WD75</accession>
<organism evidence="2 3">
    <name type="scientific">Blyttiomyces helicus</name>
    <dbReference type="NCBI Taxonomy" id="388810"/>
    <lineage>
        <taxon>Eukaryota</taxon>
        <taxon>Fungi</taxon>
        <taxon>Fungi incertae sedis</taxon>
        <taxon>Chytridiomycota</taxon>
        <taxon>Chytridiomycota incertae sedis</taxon>
        <taxon>Chytridiomycetes</taxon>
        <taxon>Chytridiomycetes incertae sedis</taxon>
        <taxon>Blyttiomyces</taxon>
    </lineage>
</organism>
<keyword evidence="3" id="KW-1185">Reference proteome</keyword>
<feature type="compositionally biased region" description="Polar residues" evidence="1">
    <location>
        <begin position="315"/>
        <end position="327"/>
    </location>
</feature>
<dbReference type="AlphaFoldDB" id="A0A4P9WD75"/>
<reference evidence="3" key="1">
    <citation type="journal article" date="2018" name="Nat. Microbiol.">
        <title>Leveraging single-cell genomics to expand the fungal tree of life.</title>
        <authorList>
            <person name="Ahrendt S.R."/>
            <person name="Quandt C.A."/>
            <person name="Ciobanu D."/>
            <person name="Clum A."/>
            <person name="Salamov A."/>
            <person name="Andreopoulos B."/>
            <person name="Cheng J.F."/>
            <person name="Woyke T."/>
            <person name="Pelin A."/>
            <person name="Henrissat B."/>
            <person name="Reynolds N.K."/>
            <person name="Benny G.L."/>
            <person name="Smith M.E."/>
            <person name="James T.Y."/>
            <person name="Grigoriev I.V."/>
        </authorList>
    </citation>
    <scope>NUCLEOTIDE SEQUENCE [LARGE SCALE GENOMIC DNA]</scope>
</reference>
<feature type="compositionally biased region" description="Acidic residues" evidence="1">
    <location>
        <begin position="361"/>
        <end position="372"/>
    </location>
</feature>
<dbReference type="EMBL" id="KZ996001">
    <property type="protein sequence ID" value="RKO89593.1"/>
    <property type="molecule type" value="Genomic_DNA"/>
</dbReference>
<gene>
    <name evidence="2" type="ORF">BDK51DRAFT_34233</name>
</gene>